<name>A0A0R3EBH4_9BRAD</name>
<proteinExistence type="predicted"/>
<dbReference type="EMBL" id="LJYG01000015">
    <property type="protein sequence ID" value="KRQ17356.1"/>
    <property type="molecule type" value="Genomic_DNA"/>
</dbReference>
<dbReference type="AlphaFoldDB" id="A0A0R3EBH4"/>
<reference evidence="1 2" key="1">
    <citation type="submission" date="2015-09" db="EMBL/GenBank/DDBJ databases">
        <title>Draft Genome Sequence of Bradyrhizobium manausense Strain BR 3351T, a Novel Symbiotic Nitrogen-Fixing Alphaproteobacterium Isolated from Brazilian Amazon Rain Forest.</title>
        <authorList>
            <person name="De Araujo J.L."/>
            <person name="Zilli J.E."/>
        </authorList>
    </citation>
    <scope>NUCLEOTIDE SEQUENCE [LARGE SCALE GENOMIC DNA]</scope>
    <source>
        <strain evidence="1 2">BR3351</strain>
    </source>
</reference>
<dbReference type="Proteomes" id="UP000051936">
    <property type="component" value="Unassembled WGS sequence"/>
</dbReference>
<gene>
    <name evidence="1" type="ORF">AOQ71_02410</name>
</gene>
<comment type="caution">
    <text evidence="1">The sequence shown here is derived from an EMBL/GenBank/DDBJ whole genome shotgun (WGS) entry which is preliminary data.</text>
</comment>
<keyword evidence="2" id="KW-1185">Reference proteome</keyword>
<sequence>MPINRLLGNASSGDAERLRQAFAATLKSLDLVNRNDPISEIVARKVIEIDAAGTHDPDEIAKRAVREFGPLD</sequence>
<organism evidence="1 2">
    <name type="scientific">Bradyrhizobium manausense</name>
    <dbReference type="NCBI Taxonomy" id="989370"/>
    <lineage>
        <taxon>Bacteria</taxon>
        <taxon>Pseudomonadati</taxon>
        <taxon>Pseudomonadota</taxon>
        <taxon>Alphaproteobacteria</taxon>
        <taxon>Hyphomicrobiales</taxon>
        <taxon>Nitrobacteraceae</taxon>
        <taxon>Bradyrhizobium</taxon>
    </lineage>
</organism>
<evidence type="ECO:0000313" key="2">
    <source>
        <dbReference type="Proteomes" id="UP000051936"/>
    </source>
</evidence>
<accession>A0A0R3EBH4</accession>
<protein>
    <submittedName>
        <fullName evidence="1">Uncharacterized protein</fullName>
    </submittedName>
</protein>
<evidence type="ECO:0000313" key="1">
    <source>
        <dbReference type="EMBL" id="KRQ17356.1"/>
    </source>
</evidence>